<protein>
    <submittedName>
        <fullName evidence="1">TetR-like transcriptional regulator</fullName>
    </submittedName>
</protein>
<dbReference type="InterPro" id="IPR050624">
    <property type="entry name" value="HTH-type_Tx_Regulator"/>
</dbReference>
<proteinExistence type="predicted"/>
<gene>
    <name evidence="1" type="ORF">SSV_0082</name>
</gene>
<dbReference type="PANTHER" id="PTHR43479">
    <property type="entry name" value="ACREF/ENVCD OPERON REPRESSOR-RELATED"/>
    <property type="match status" value="1"/>
</dbReference>
<evidence type="ECO:0000313" key="1">
    <source>
        <dbReference type="EMBL" id="CEL89417.1"/>
    </source>
</evidence>
<dbReference type="SUPFAM" id="SSF46689">
    <property type="entry name" value="Homeodomain-like"/>
    <property type="match status" value="1"/>
</dbReference>
<dbReference type="AlphaFoldDB" id="A0A0B7GMX9"/>
<dbReference type="InterPro" id="IPR009057">
    <property type="entry name" value="Homeodomain-like_sf"/>
</dbReference>
<dbReference type="Gene3D" id="1.10.357.10">
    <property type="entry name" value="Tetracycline Repressor, domain 2"/>
    <property type="match status" value="1"/>
</dbReference>
<dbReference type="PANTHER" id="PTHR43479:SF11">
    <property type="entry name" value="ACREF_ENVCD OPERON REPRESSOR-RELATED"/>
    <property type="match status" value="1"/>
</dbReference>
<dbReference type="Proteomes" id="UP000183504">
    <property type="component" value="Unassembled WGS sequence"/>
</dbReference>
<dbReference type="RefSeq" id="WP_072073252.1">
    <property type="nucleotide sequence ID" value="NZ_CDMW01000001.1"/>
</dbReference>
<name>A0A0B7GMX9_STRSA</name>
<organism evidence="1 2">
    <name type="scientific">Streptococcus sanguinis</name>
    <dbReference type="NCBI Taxonomy" id="1305"/>
    <lineage>
        <taxon>Bacteria</taxon>
        <taxon>Bacillati</taxon>
        <taxon>Bacillota</taxon>
        <taxon>Bacilli</taxon>
        <taxon>Lactobacillales</taxon>
        <taxon>Streptococcaceae</taxon>
        <taxon>Streptococcus</taxon>
    </lineage>
</organism>
<evidence type="ECO:0000313" key="2">
    <source>
        <dbReference type="Proteomes" id="UP000183504"/>
    </source>
</evidence>
<sequence>MALNTRDRILDAFFELADKQPDRLRFTFTEIAKEAGLSRQAIYKRHFNNTTEIIEYIRQDMVNQAFAPNWNSNNSEAGLDPFAFLAQTILPAIYEQRQRIKILYTSSVDPLWSDFITASYKDWIEQNLNLDHQKLGIPEDLANQLLAGWISSLIENWITQDDPVPCKQFSKTFLNLVSSPLTSFAAYDSPAGSSNKIVIA</sequence>
<reference evidence="1 2" key="1">
    <citation type="submission" date="2015-01" db="EMBL/GenBank/DDBJ databases">
        <authorList>
            <person name="Pelicic Vladimir"/>
        </authorList>
    </citation>
    <scope>NUCLEOTIDE SEQUENCE [LARGE SCALE GENOMIC DNA]</scope>
    <source>
        <strain evidence="1 2">2908</strain>
    </source>
</reference>
<accession>A0A0B7GMX9</accession>
<dbReference type="EMBL" id="CDMW01000001">
    <property type="protein sequence ID" value="CEL89417.1"/>
    <property type="molecule type" value="Genomic_DNA"/>
</dbReference>